<keyword evidence="1" id="KW-0812">Transmembrane</keyword>
<dbReference type="RefSeq" id="WP_251260539.1">
    <property type="nucleotide sequence ID" value="NZ_JAMQGP010000002.1"/>
</dbReference>
<evidence type="ECO:0000313" key="2">
    <source>
        <dbReference type="EMBL" id="MCM2679179.1"/>
    </source>
</evidence>
<gene>
    <name evidence="2" type="ORF">NAF29_05745</name>
</gene>
<accession>A0AA42B6V3</accession>
<keyword evidence="1" id="KW-0472">Membrane</keyword>
<name>A0AA42B6V3_9GAMM</name>
<comment type="caution">
    <text evidence="2">The sequence shown here is derived from an EMBL/GenBank/DDBJ whole genome shotgun (WGS) entry which is preliminary data.</text>
</comment>
<protein>
    <submittedName>
        <fullName evidence="2">Uncharacterized protein</fullName>
    </submittedName>
</protein>
<proteinExistence type="predicted"/>
<evidence type="ECO:0000256" key="1">
    <source>
        <dbReference type="SAM" id="Phobius"/>
    </source>
</evidence>
<sequence length="167" mass="18290">MKISNSRSFIFLKVVGAFFLSVIIGKVWVSDSLNTTGIVISTILGALMLSLILLSWVIELRPGKIISTLGIPGVKRTKIYNNIKCVRLGVDSQNVQGRGSNIVMTVTAEMSDGVGRIALKGNFPSKDEKNLDQYGVKLSEILGVPIEVEPRFKLVYEGRFGHAPRIN</sequence>
<keyword evidence="1" id="KW-1133">Transmembrane helix</keyword>
<feature type="transmembrane region" description="Helical" evidence="1">
    <location>
        <begin position="9"/>
        <end position="29"/>
    </location>
</feature>
<evidence type="ECO:0000313" key="3">
    <source>
        <dbReference type="Proteomes" id="UP001165393"/>
    </source>
</evidence>
<dbReference type="EMBL" id="JAMQGP010000002">
    <property type="protein sequence ID" value="MCM2679179.1"/>
    <property type="molecule type" value="Genomic_DNA"/>
</dbReference>
<feature type="transmembrane region" description="Helical" evidence="1">
    <location>
        <begin position="35"/>
        <end position="58"/>
    </location>
</feature>
<dbReference type="AlphaFoldDB" id="A0AA42B6V3"/>
<organism evidence="2 3">
    <name type="scientific">Echinimonas agarilytica</name>
    <dbReference type="NCBI Taxonomy" id="1215918"/>
    <lineage>
        <taxon>Bacteria</taxon>
        <taxon>Pseudomonadati</taxon>
        <taxon>Pseudomonadota</taxon>
        <taxon>Gammaproteobacteria</taxon>
        <taxon>Alteromonadales</taxon>
        <taxon>Echinimonadaceae</taxon>
        <taxon>Echinimonas</taxon>
    </lineage>
</organism>
<reference evidence="2 3" key="1">
    <citation type="journal article" date="2013" name="Antonie Van Leeuwenhoek">
        <title>Echinimonas agarilytica gen. nov., sp. nov., a new gammaproteobacterium isolated from the sea urchin Strongylocentrotus intermedius.</title>
        <authorList>
            <person name="Nedashkovskaya O.I."/>
            <person name="Stenkova A.M."/>
            <person name="Zhukova N.V."/>
            <person name="Van Trappen S."/>
            <person name="Lee J.S."/>
            <person name="Kim S.B."/>
        </authorList>
    </citation>
    <scope>NUCLEOTIDE SEQUENCE [LARGE SCALE GENOMIC DNA]</scope>
    <source>
        <strain evidence="2 3">KMM 6351</strain>
    </source>
</reference>
<dbReference type="Proteomes" id="UP001165393">
    <property type="component" value="Unassembled WGS sequence"/>
</dbReference>
<keyword evidence="3" id="KW-1185">Reference proteome</keyword>